<feature type="region of interest" description="Disordered" evidence="10">
    <location>
        <begin position="294"/>
        <end position="334"/>
    </location>
</feature>
<keyword evidence="4 9" id="KW-0812">Transmembrane</keyword>
<dbReference type="GO" id="GO:0006488">
    <property type="term" value="P:dolichol-linked oligosaccharide biosynthetic process"/>
    <property type="evidence" value="ECO:0007669"/>
    <property type="project" value="InterPro"/>
</dbReference>
<dbReference type="Pfam" id="PF04506">
    <property type="entry name" value="Rft-1"/>
    <property type="match status" value="2"/>
</dbReference>
<dbReference type="InParanoid" id="Q22BM5"/>
<reference evidence="12" key="1">
    <citation type="journal article" date="2006" name="PLoS Biol.">
        <title>Macronuclear genome sequence of the ciliate Tetrahymena thermophila, a model eukaryote.</title>
        <authorList>
            <person name="Eisen J.A."/>
            <person name="Coyne R.S."/>
            <person name="Wu M."/>
            <person name="Wu D."/>
            <person name="Thiagarajan M."/>
            <person name="Wortman J.R."/>
            <person name="Badger J.H."/>
            <person name="Ren Q."/>
            <person name="Amedeo P."/>
            <person name="Jones K.M."/>
            <person name="Tallon L.J."/>
            <person name="Delcher A.L."/>
            <person name="Salzberg S.L."/>
            <person name="Silva J.C."/>
            <person name="Haas B.J."/>
            <person name="Majoros W.H."/>
            <person name="Farzad M."/>
            <person name="Carlton J.M."/>
            <person name="Smith R.K. Jr."/>
            <person name="Garg J."/>
            <person name="Pearlman R.E."/>
            <person name="Karrer K.M."/>
            <person name="Sun L."/>
            <person name="Manning G."/>
            <person name="Elde N.C."/>
            <person name="Turkewitz A.P."/>
            <person name="Asai D.J."/>
            <person name="Wilkes D.E."/>
            <person name="Wang Y."/>
            <person name="Cai H."/>
            <person name="Collins K."/>
            <person name="Stewart B.A."/>
            <person name="Lee S.R."/>
            <person name="Wilamowska K."/>
            <person name="Weinberg Z."/>
            <person name="Ruzzo W.L."/>
            <person name="Wloga D."/>
            <person name="Gaertig J."/>
            <person name="Frankel J."/>
            <person name="Tsao C.-C."/>
            <person name="Gorovsky M.A."/>
            <person name="Keeling P.J."/>
            <person name="Waller R.F."/>
            <person name="Patron N.J."/>
            <person name="Cherry J.M."/>
            <person name="Stover N.A."/>
            <person name="Krieger C.J."/>
            <person name="del Toro C."/>
            <person name="Ryder H.F."/>
            <person name="Williamson S.C."/>
            <person name="Barbeau R.A."/>
            <person name="Hamilton E.P."/>
            <person name="Orias E."/>
        </authorList>
    </citation>
    <scope>NUCLEOTIDE SEQUENCE [LARGE SCALE GENOMIC DNA]</scope>
    <source>
        <strain evidence="12">SB210</strain>
    </source>
</reference>
<evidence type="ECO:0000256" key="9">
    <source>
        <dbReference type="RuleBase" id="RU365067"/>
    </source>
</evidence>
<dbReference type="OrthoDB" id="301045at2759"/>
<dbReference type="EMBL" id="GG662340">
    <property type="protein sequence ID" value="EAR82704.2"/>
    <property type="molecule type" value="Genomic_DNA"/>
</dbReference>
<feature type="transmembrane region" description="Helical" evidence="9">
    <location>
        <begin position="354"/>
        <end position="373"/>
    </location>
</feature>
<proteinExistence type="inferred from homology"/>
<feature type="transmembrane region" description="Helical" evidence="9">
    <location>
        <begin position="185"/>
        <end position="204"/>
    </location>
</feature>
<sequence length="553" mass="63151">MKDSVIQKAAKGLSILFVMKIFSRVIDFVLNILVIQEVEPTIYGLTIHYMILTNIVLFYTKMCLKNSYQKRGQKANQSEIVQSAKNMMIFGIGFTIFIGIICGAVWYYWYNNLNEHFTQGLACYILACIIESMCEPLLSKFVLNFNYSVGAKSEAIAVFTKTLFLFFLTKVNIFHTLVNFGLSQIFYASMMLLCCLFFGGYQSLIPSKVEGKDYYITPEMLDMGYQFTVVSVIKLISQELEKIVLINVKKDDVKLQSEYLLVSNIGSLVPRYVYAPIEEINFNLFAKLSQKSNKHKSEKEDDNKDEKQSLVENKNVAKSKQENEVSKTQETQIEEKKQLHSEQLDQARDILSKVVKIVNIIGCLAIFFGIPYAKAFLTFLYGSLWNYPACVLALQAYCVYEWVMGINGITEAFVQGTIEKSELQTYRNAIYSSTFFYIISCYFLVEYGSAGIILSCILSMVSRISVSFFYIYRKIFNSQMSQLSQFVIASLPNKIFFIGCVLSLFVGYYTTQILFPHKPLLQLLIGGGNAGVLLLYLLKVQGREFRQLFGKEN</sequence>
<dbReference type="GO" id="GO:0034203">
    <property type="term" value="P:glycolipid translocation"/>
    <property type="evidence" value="ECO:0007669"/>
    <property type="project" value="TreeGrafter"/>
</dbReference>
<feature type="transmembrane region" description="Helical" evidence="9">
    <location>
        <begin position="87"/>
        <end position="109"/>
    </location>
</feature>
<organism evidence="11 12">
    <name type="scientific">Tetrahymena thermophila (strain SB210)</name>
    <dbReference type="NCBI Taxonomy" id="312017"/>
    <lineage>
        <taxon>Eukaryota</taxon>
        <taxon>Sar</taxon>
        <taxon>Alveolata</taxon>
        <taxon>Ciliophora</taxon>
        <taxon>Intramacronucleata</taxon>
        <taxon>Oligohymenophorea</taxon>
        <taxon>Hymenostomatida</taxon>
        <taxon>Tetrahymenina</taxon>
        <taxon>Tetrahymenidae</taxon>
        <taxon>Tetrahymena</taxon>
    </lineage>
</organism>
<dbReference type="OMA" id="WPGKLFG"/>
<accession>Q22BM5</accession>
<evidence type="ECO:0000256" key="10">
    <source>
        <dbReference type="SAM" id="MobiDB-lite"/>
    </source>
</evidence>
<keyword evidence="12" id="KW-1185">Reference proteome</keyword>
<feature type="compositionally biased region" description="Basic and acidic residues" evidence="10">
    <location>
        <begin position="295"/>
        <end position="309"/>
    </location>
</feature>
<comment type="similarity">
    <text evidence="3 9">Belongs to the RFT1 family.</text>
</comment>
<dbReference type="GeneID" id="7835059"/>
<feature type="transmembrane region" description="Helical" evidence="9">
    <location>
        <begin position="12"/>
        <end position="35"/>
    </location>
</feature>
<feature type="transmembrane region" description="Helical" evidence="9">
    <location>
        <begin position="425"/>
        <end position="445"/>
    </location>
</feature>
<keyword evidence="7 9" id="KW-0472">Membrane</keyword>
<evidence type="ECO:0000256" key="3">
    <source>
        <dbReference type="ARBA" id="ARBA00010288"/>
    </source>
</evidence>
<evidence type="ECO:0000256" key="5">
    <source>
        <dbReference type="ARBA" id="ARBA00022824"/>
    </source>
</evidence>
<evidence type="ECO:0000256" key="4">
    <source>
        <dbReference type="ARBA" id="ARBA00022692"/>
    </source>
</evidence>
<feature type="transmembrane region" description="Helical" evidence="9">
    <location>
        <begin position="155"/>
        <end position="173"/>
    </location>
</feature>
<comment type="function">
    <text evidence="8 9">Intramembrane glycolipid transporter that operates in the biosynthetic pathway of dolichol-linked oligosaccharides, the glycan precursors employed in protein asparagine (N)-glycosylation. The sequential addition of sugars to dolichol pyrophosphate produces dolichol-linked oligosaccharides containing fourteen sugars, including two GlcNAcs, nine mannoses and three glucoses. Once assembled, the oligosaccharide is transferred from the lipid to nascent proteins by oligosaccharyltransferases. The assembly of dolichol-linked oligosaccharides begins on the cytosolic side of the endoplasmic reticulum membrane and finishes in its lumen. RFT1 could mediate the translocation of the cytosolically oriented intermediate DolPP-GlcNAc2Man5, produced by ALG11, into the ER lumen where dolichol-linked oligosaccharides assembly continues. However, the intramembrane lipid transporter activity could not be confirmed in vitro.</text>
</comment>
<evidence type="ECO:0000256" key="2">
    <source>
        <dbReference type="ARBA" id="ARBA00004922"/>
    </source>
</evidence>
<dbReference type="Proteomes" id="UP000009168">
    <property type="component" value="Unassembled WGS sequence"/>
</dbReference>
<dbReference type="InterPro" id="IPR007594">
    <property type="entry name" value="RFT1"/>
</dbReference>
<evidence type="ECO:0000256" key="1">
    <source>
        <dbReference type="ARBA" id="ARBA00004477"/>
    </source>
</evidence>
<dbReference type="PANTHER" id="PTHR13117:SF5">
    <property type="entry name" value="PROTEIN RFT1 HOMOLOG"/>
    <property type="match status" value="1"/>
</dbReference>
<feature type="transmembrane region" description="Helical" evidence="9">
    <location>
        <begin position="451"/>
        <end position="471"/>
    </location>
</feature>
<feature type="transmembrane region" description="Helical" evidence="9">
    <location>
        <begin position="520"/>
        <end position="538"/>
    </location>
</feature>
<gene>
    <name evidence="11" type="ORF">TTHERM_01093700</name>
</gene>
<name>Q22BM5_TETTS</name>
<comment type="pathway">
    <text evidence="2">Protein modification; protein glycosylation.</text>
</comment>
<evidence type="ECO:0000313" key="11">
    <source>
        <dbReference type="EMBL" id="EAR82704.2"/>
    </source>
</evidence>
<dbReference type="PANTHER" id="PTHR13117">
    <property type="entry name" value="ENDOPLASMIC RETICULUM MULTISPAN TRANSMEMBRANE PROTEIN-RELATED"/>
    <property type="match status" value="1"/>
</dbReference>
<dbReference type="AlphaFoldDB" id="Q22BM5"/>
<dbReference type="HOGENOM" id="CLU_583264_0_0_1"/>
<dbReference type="RefSeq" id="XP_001030367.2">
    <property type="nucleotide sequence ID" value="XM_001030367.3"/>
</dbReference>
<keyword evidence="5" id="KW-0256">Endoplasmic reticulum</keyword>
<dbReference type="KEGG" id="tet:TTHERM_01093700"/>
<feature type="transmembrane region" description="Helical" evidence="9">
    <location>
        <begin position="385"/>
        <end position="404"/>
    </location>
</feature>
<evidence type="ECO:0000256" key="8">
    <source>
        <dbReference type="ARBA" id="ARBA00045912"/>
    </source>
</evidence>
<dbReference type="eggNOG" id="KOG2864">
    <property type="taxonomic scope" value="Eukaryota"/>
</dbReference>
<feature type="transmembrane region" description="Helical" evidence="9">
    <location>
        <begin position="483"/>
        <end position="508"/>
    </location>
</feature>
<evidence type="ECO:0000313" key="12">
    <source>
        <dbReference type="Proteomes" id="UP000009168"/>
    </source>
</evidence>
<keyword evidence="6 9" id="KW-1133">Transmembrane helix</keyword>
<evidence type="ECO:0000256" key="7">
    <source>
        <dbReference type="ARBA" id="ARBA00023136"/>
    </source>
</evidence>
<feature type="transmembrane region" description="Helical" evidence="9">
    <location>
        <begin position="121"/>
        <end position="143"/>
    </location>
</feature>
<protein>
    <recommendedName>
        <fullName evidence="9">Protein RFT1 homolog</fullName>
    </recommendedName>
</protein>
<feature type="compositionally biased region" description="Basic and acidic residues" evidence="10">
    <location>
        <begin position="319"/>
        <end position="334"/>
    </location>
</feature>
<feature type="transmembrane region" description="Helical" evidence="9">
    <location>
        <begin position="41"/>
        <end position="60"/>
    </location>
</feature>
<dbReference type="GO" id="GO:0005789">
    <property type="term" value="C:endoplasmic reticulum membrane"/>
    <property type="evidence" value="ECO:0007669"/>
    <property type="project" value="UniProtKB-SubCell"/>
</dbReference>
<comment type="subcellular location">
    <subcellularLocation>
        <location evidence="1 9">Endoplasmic reticulum membrane</location>
        <topology evidence="1 9">Multi-pass membrane protein</topology>
    </subcellularLocation>
</comment>
<dbReference type="STRING" id="312017.Q22BM5"/>
<evidence type="ECO:0000256" key="6">
    <source>
        <dbReference type="ARBA" id="ARBA00022989"/>
    </source>
</evidence>